<dbReference type="GO" id="GO:0005634">
    <property type="term" value="C:nucleus"/>
    <property type="evidence" value="ECO:0007669"/>
    <property type="project" value="UniProtKB-SubCell"/>
</dbReference>
<dbReference type="OrthoDB" id="6133115at2759"/>
<dbReference type="KEGG" id="gmx:100784311"/>
<proteinExistence type="predicted"/>
<protein>
    <recommendedName>
        <fullName evidence="11">PARP</fullName>
    </recommendedName>
</protein>
<dbReference type="PANTHER" id="PTHR32263:SF12">
    <property type="entry name" value="INACTIVE POLY [ADP-RIBOSE] POLYMERASE SRO4-RELATED"/>
    <property type="match status" value="1"/>
</dbReference>
<dbReference type="InterPro" id="IPR044964">
    <property type="entry name" value="RCD1/SRO1-5"/>
</dbReference>
<dbReference type="Pfam" id="PF12174">
    <property type="entry name" value="RST"/>
    <property type="match status" value="1"/>
</dbReference>
<evidence type="ECO:0000256" key="4">
    <source>
        <dbReference type="ARBA" id="ARBA00023242"/>
    </source>
</evidence>
<evidence type="ECO:0000259" key="6">
    <source>
        <dbReference type="PROSITE" id="PS51059"/>
    </source>
</evidence>
<dbReference type="EnsemblPlants" id="KRH03292">
    <property type="protein sequence ID" value="KRH03292"/>
    <property type="gene ID" value="GLYMA_17G089400"/>
</dbReference>
<dbReference type="SMR" id="K7MKQ4"/>
<dbReference type="PROSITE" id="PS51879">
    <property type="entry name" value="RST"/>
    <property type="match status" value="1"/>
</dbReference>
<dbReference type="eggNOG" id="ENOG502QTKK">
    <property type="taxonomic scope" value="Eukaryota"/>
</dbReference>
<reference evidence="9" key="2">
    <citation type="submission" date="2018-02" db="UniProtKB">
        <authorList>
            <consortium name="EnsemblPlants"/>
        </authorList>
    </citation>
    <scope>IDENTIFICATION</scope>
    <source>
        <strain evidence="9">Williams 82</strain>
    </source>
</reference>
<accession>K7MKQ4</accession>
<reference evidence="8" key="3">
    <citation type="submission" date="2018-07" db="EMBL/GenBank/DDBJ databases">
        <title>WGS assembly of Glycine max.</title>
        <authorList>
            <person name="Schmutz J."/>
            <person name="Cannon S."/>
            <person name="Schlueter J."/>
            <person name="Ma J."/>
            <person name="Mitros T."/>
            <person name="Nelson W."/>
            <person name="Hyten D."/>
            <person name="Song Q."/>
            <person name="Thelen J."/>
            <person name="Cheng J."/>
            <person name="Xu D."/>
            <person name="Hellsten U."/>
            <person name="May G."/>
            <person name="Yu Y."/>
            <person name="Sakurai T."/>
            <person name="Umezawa T."/>
            <person name="Bhattacharyya M."/>
            <person name="Sandhu D."/>
            <person name="Valliyodan B."/>
            <person name="Lindquist E."/>
            <person name="Peto M."/>
            <person name="Grant D."/>
            <person name="Shu S."/>
            <person name="Goodstein D."/>
            <person name="Barry K."/>
            <person name="Futrell-Griggs M."/>
            <person name="Abernathy B."/>
            <person name="Du J."/>
            <person name="Tian Z."/>
            <person name="Zhu L."/>
            <person name="Gill N."/>
            <person name="Joshi T."/>
            <person name="Libault M."/>
            <person name="Sethuraman A."/>
            <person name="Zhang X."/>
            <person name="Shinozaki K."/>
            <person name="Nguyen H."/>
            <person name="Wing R."/>
            <person name="Cregan P."/>
            <person name="Specht J."/>
            <person name="Grimwood J."/>
            <person name="Rokhsar D."/>
            <person name="Stacey G."/>
            <person name="Shoemaker R."/>
            <person name="Jackson S."/>
        </authorList>
    </citation>
    <scope>NUCLEOTIDE SEQUENCE</scope>
    <source>
        <tissue evidence="8">Callus</tissue>
    </source>
</reference>
<feature type="region of interest" description="Disordered" evidence="5">
    <location>
        <begin position="1"/>
        <end position="27"/>
    </location>
</feature>
<dbReference type="SUPFAM" id="SSF56399">
    <property type="entry name" value="ADP-ribosylation"/>
    <property type="match status" value="1"/>
</dbReference>
<gene>
    <name evidence="9" type="primary">LOC100784311</name>
    <name evidence="8" type="ORF">GLYMA_17G089400</name>
</gene>
<dbReference type="PaxDb" id="3847-GLYMA17G09720.2"/>
<evidence type="ECO:0000313" key="8">
    <source>
        <dbReference type="EMBL" id="KRH03292.1"/>
    </source>
</evidence>
<keyword evidence="3" id="KW-0346">Stress response</keyword>
<evidence type="ECO:0000256" key="5">
    <source>
        <dbReference type="SAM" id="MobiDB-lite"/>
    </source>
</evidence>
<dbReference type="ExpressionAtlas" id="K7MKQ4">
    <property type="expression patterns" value="baseline and differential"/>
</dbReference>
<keyword evidence="10" id="KW-1185">Reference proteome</keyword>
<evidence type="ECO:0000256" key="2">
    <source>
        <dbReference type="ARBA" id="ARBA00022473"/>
    </source>
</evidence>
<dbReference type="InterPro" id="IPR022003">
    <property type="entry name" value="RST"/>
</dbReference>
<reference evidence="8 9" key="1">
    <citation type="journal article" date="2010" name="Nature">
        <title>Genome sequence of the palaeopolyploid soybean.</title>
        <authorList>
            <person name="Schmutz J."/>
            <person name="Cannon S.B."/>
            <person name="Schlueter J."/>
            <person name="Ma J."/>
            <person name="Mitros T."/>
            <person name="Nelson W."/>
            <person name="Hyten D.L."/>
            <person name="Song Q."/>
            <person name="Thelen J.J."/>
            <person name="Cheng J."/>
            <person name="Xu D."/>
            <person name="Hellsten U."/>
            <person name="May G.D."/>
            <person name="Yu Y."/>
            <person name="Sakurai T."/>
            <person name="Umezawa T."/>
            <person name="Bhattacharyya M.K."/>
            <person name="Sandhu D."/>
            <person name="Valliyodan B."/>
            <person name="Lindquist E."/>
            <person name="Peto M."/>
            <person name="Grant D."/>
            <person name="Shu S."/>
            <person name="Goodstein D."/>
            <person name="Barry K."/>
            <person name="Futrell-Griggs M."/>
            <person name="Abernathy B."/>
            <person name="Du J."/>
            <person name="Tian Z."/>
            <person name="Zhu L."/>
            <person name="Gill N."/>
            <person name="Joshi T."/>
            <person name="Libault M."/>
            <person name="Sethuraman A."/>
            <person name="Zhang X.-C."/>
            <person name="Shinozaki K."/>
            <person name="Nguyen H.T."/>
            <person name="Wing R.A."/>
            <person name="Cregan P."/>
            <person name="Specht J."/>
            <person name="Grimwood J."/>
            <person name="Rokhsar D."/>
            <person name="Stacey G."/>
            <person name="Shoemaker R.C."/>
            <person name="Jackson S.A."/>
        </authorList>
    </citation>
    <scope>NUCLEOTIDE SEQUENCE [LARGE SCALE GENOMIC DNA]</scope>
    <source>
        <strain evidence="9">cv. Williams 82</strain>
        <tissue evidence="8">Callus</tissue>
    </source>
</reference>
<dbReference type="GO" id="GO:0003950">
    <property type="term" value="F:NAD+ poly-ADP-ribosyltransferase activity"/>
    <property type="evidence" value="ECO:0007669"/>
    <property type="project" value="InterPro"/>
</dbReference>
<dbReference type="PROSITE" id="PS51059">
    <property type="entry name" value="PARP_CATALYTIC"/>
    <property type="match status" value="1"/>
</dbReference>
<dbReference type="PANTHER" id="PTHR32263">
    <property type="entry name" value="INACTIVE POLY [ADP-RIBOSE] POLYMERASE SRO4-RELATED"/>
    <property type="match status" value="1"/>
</dbReference>
<dbReference type="RefSeq" id="XP_006600642.1">
    <property type="nucleotide sequence ID" value="XM_006600579.4"/>
</dbReference>
<evidence type="ECO:0000256" key="3">
    <source>
        <dbReference type="ARBA" id="ARBA00023016"/>
    </source>
</evidence>
<evidence type="ECO:0008006" key="11">
    <source>
        <dbReference type="Google" id="ProtNLM"/>
    </source>
</evidence>
<evidence type="ECO:0000256" key="1">
    <source>
        <dbReference type="ARBA" id="ARBA00004123"/>
    </source>
</evidence>
<dbReference type="Proteomes" id="UP000008827">
    <property type="component" value="Chromosome 17"/>
</dbReference>
<keyword evidence="2" id="KW-0217">Developmental protein</keyword>
<sequence>MDPPIHHPLGKRPAAEDDSVISDCESGVSGGDTAAGFVPADENADLVRTRFVRGLAAHGLKPEVLAVGRNACSSVMAQARQHSFHVFARAVAKLRDGNANVKFAWYGASSKEEISDIVQNGFFGHAHGNGLRLFPQDSPLESVKSSVVDKDGLRHLLLCRVILGKTELVPRDSNQCRSSSEEFDSGVDDLSNPKEYVIWCNQINTHVLPEYVLSFRFPSPLKGHVKIGEPLRPSSPWMAFPALISVLSKILPPPDIAYIAKFHKDYREKRISRHELIQKVRVIAGDKLLFSVIKSFRAKKIPASFKANKGNEWQAESQQLERYDCSYGSSINYYRK</sequence>
<dbReference type="InterPro" id="IPR012317">
    <property type="entry name" value="Poly(ADP-ribose)pol_cat_dom"/>
</dbReference>
<evidence type="ECO:0000259" key="7">
    <source>
        <dbReference type="PROSITE" id="PS51879"/>
    </source>
</evidence>
<dbReference type="Gramene" id="KRH03292">
    <property type="protein sequence ID" value="KRH03292"/>
    <property type="gene ID" value="GLYMA_17G089400"/>
</dbReference>
<dbReference type="Gene3D" id="3.90.228.10">
    <property type="match status" value="1"/>
</dbReference>
<keyword evidence="4" id="KW-0539">Nucleus</keyword>
<dbReference type="GeneID" id="100784311"/>
<evidence type="ECO:0000313" key="9">
    <source>
        <dbReference type="EnsemblPlants" id="KRH03292"/>
    </source>
</evidence>
<feature type="domain" description="RST" evidence="7">
    <location>
        <begin position="231"/>
        <end position="302"/>
    </location>
</feature>
<dbReference type="EMBL" id="CM000850">
    <property type="protein sequence ID" value="KRH03292.1"/>
    <property type="molecule type" value="Genomic_DNA"/>
</dbReference>
<evidence type="ECO:0000313" key="10">
    <source>
        <dbReference type="Proteomes" id="UP000008827"/>
    </source>
</evidence>
<dbReference type="AlphaFoldDB" id="K7MKQ4"/>
<feature type="domain" description="PARP catalytic" evidence="6">
    <location>
        <begin position="21"/>
        <end position="236"/>
    </location>
</feature>
<organism evidence="8">
    <name type="scientific">Glycine max</name>
    <name type="common">Soybean</name>
    <name type="synonym">Glycine hispida</name>
    <dbReference type="NCBI Taxonomy" id="3847"/>
    <lineage>
        <taxon>Eukaryota</taxon>
        <taxon>Viridiplantae</taxon>
        <taxon>Streptophyta</taxon>
        <taxon>Embryophyta</taxon>
        <taxon>Tracheophyta</taxon>
        <taxon>Spermatophyta</taxon>
        <taxon>Magnoliopsida</taxon>
        <taxon>eudicotyledons</taxon>
        <taxon>Gunneridae</taxon>
        <taxon>Pentapetalae</taxon>
        <taxon>rosids</taxon>
        <taxon>fabids</taxon>
        <taxon>Fabales</taxon>
        <taxon>Fabaceae</taxon>
        <taxon>Papilionoideae</taxon>
        <taxon>50 kb inversion clade</taxon>
        <taxon>NPAAA clade</taxon>
        <taxon>indigoferoid/millettioid clade</taxon>
        <taxon>Phaseoleae</taxon>
        <taxon>Glycine</taxon>
        <taxon>Glycine subgen. Soja</taxon>
    </lineage>
</organism>
<comment type="subcellular location">
    <subcellularLocation>
        <location evidence="1">Nucleus</location>
    </subcellularLocation>
</comment>
<name>K7MKQ4_SOYBN</name>